<name>A0A0A1VVY0_MICAE</name>
<dbReference type="EMBL" id="BBPA01000051">
    <property type="protein sequence ID" value="GAL93952.1"/>
    <property type="molecule type" value="Genomic_DNA"/>
</dbReference>
<proteinExistence type="predicted"/>
<dbReference type="Pfam" id="PF00535">
    <property type="entry name" value="Glycos_transf_2"/>
    <property type="match status" value="1"/>
</dbReference>
<accession>A0A0A1VVY0</accession>
<keyword evidence="1" id="KW-0175">Coiled coil</keyword>
<dbReference type="GO" id="GO:0016740">
    <property type="term" value="F:transferase activity"/>
    <property type="evidence" value="ECO:0007669"/>
    <property type="project" value="UniProtKB-KW"/>
</dbReference>
<evidence type="ECO:0000313" key="4">
    <source>
        <dbReference type="Proteomes" id="UP000030321"/>
    </source>
</evidence>
<evidence type="ECO:0000259" key="2">
    <source>
        <dbReference type="Pfam" id="PF00535"/>
    </source>
</evidence>
<dbReference type="Proteomes" id="UP000030321">
    <property type="component" value="Unassembled WGS sequence"/>
</dbReference>
<dbReference type="Gene3D" id="3.90.550.10">
    <property type="entry name" value="Spore Coat Polysaccharide Biosynthesis Protein SpsA, Chain A"/>
    <property type="match status" value="1"/>
</dbReference>
<protein>
    <submittedName>
        <fullName evidence="3">Glycosyl transferase</fullName>
    </submittedName>
</protein>
<evidence type="ECO:0000256" key="1">
    <source>
        <dbReference type="SAM" id="Coils"/>
    </source>
</evidence>
<evidence type="ECO:0000313" key="3">
    <source>
        <dbReference type="EMBL" id="GAL93952.1"/>
    </source>
</evidence>
<dbReference type="RefSeq" id="WP_045359878.1">
    <property type="nucleotide sequence ID" value="NZ_BBPA01000051.1"/>
</dbReference>
<sequence length="325" mass="38056">MSPVPQVSVIIPCYNQGRYLDHAIASVLVQTYQNFEILVIDDGSTEPETIEILQDYQQPKTRIIRTENQGVATARNLGIAQGQGTYILPLDADDKIADSYLEKAVTLLESNEQLGIVYCEAEYFGDRQGIWPLPEYKFPDILVDNMIFCSGLFRKSDWETVGGYNTNLIYGWEDHDFWLSLIELGREVYRIPEVLFFYRQKADSMSRSMTAENYIYSYTQLFYNHPQLYSQNIQTIFAALVTLKVDIFAQLEQARERIKQLEIHEQELQQELQKNQFDYRERDEELQKADSKIAAMEKSKFWQMRRAWIKMQKLLGLLEKDPIYS</sequence>
<gene>
    <name evidence="3" type="ORF">N44_02532</name>
</gene>
<dbReference type="SUPFAM" id="SSF53448">
    <property type="entry name" value="Nucleotide-diphospho-sugar transferases"/>
    <property type="match status" value="1"/>
</dbReference>
<dbReference type="PANTHER" id="PTHR43685:SF2">
    <property type="entry name" value="GLYCOSYLTRANSFERASE 2-LIKE DOMAIN-CONTAINING PROTEIN"/>
    <property type="match status" value="1"/>
</dbReference>
<dbReference type="InterPro" id="IPR029044">
    <property type="entry name" value="Nucleotide-diphossugar_trans"/>
</dbReference>
<comment type="caution">
    <text evidence="3">The sequence shown here is derived from an EMBL/GenBank/DDBJ whole genome shotgun (WGS) entry which is preliminary data.</text>
</comment>
<keyword evidence="3" id="KW-0808">Transferase</keyword>
<dbReference type="InterPro" id="IPR050834">
    <property type="entry name" value="Glycosyltransf_2"/>
</dbReference>
<feature type="domain" description="Glycosyltransferase 2-like" evidence="2">
    <location>
        <begin position="8"/>
        <end position="153"/>
    </location>
</feature>
<organism evidence="3 4">
    <name type="scientific">Microcystis aeruginosa NIES-44</name>
    <dbReference type="NCBI Taxonomy" id="449439"/>
    <lineage>
        <taxon>Bacteria</taxon>
        <taxon>Bacillati</taxon>
        <taxon>Cyanobacteriota</taxon>
        <taxon>Cyanophyceae</taxon>
        <taxon>Oscillatoriophycideae</taxon>
        <taxon>Chroococcales</taxon>
        <taxon>Microcystaceae</taxon>
        <taxon>Microcystis</taxon>
    </lineage>
</organism>
<dbReference type="PANTHER" id="PTHR43685">
    <property type="entry name" value="GLYCOSYLTRANSFERASE"/>
    <property type="match status" value="1"/>
</dbReference>
<reference evidence="4" key="1">
    <citation type="journal article" date="2015" name="Genome">
        <title>Whole Genome Sequence of the Non-Microcystin-Producing Microcystis aeruginosa Strain NIES-44.</title>
        <authorList>
            <person name="Okano K."/>
            <person name="Miyata N."/>
            <person name="Ozaki Y."/>
        </authorList>
    </citation>
    <scope>NUCLEOTIDE SEQUENCE [LARGE SCALE GENOMIC DNA]</scope>
    <source>
        <strain evidence="4">NIES-44</strain>
    </source>
</reference>
<dbReference type="AlphaFoldDB" id="A0A0A1VVY0"/>
<feature type="coiled-coil region" evidence="1">
    <location>
        <begin position="244"/>
        <end position="299"/>
    </location>
</feature>
<dbReference type="InterPro" id="IPR001173">
    <property type="entry name" value="Glyco_trans_2-like"/>
</dbReference>